<dbReference type="Proteomes" id="UP001457282">
    <property type="component" value="Unassembled WGS sequence"/>
</dbReference>
<accession>A0AAW1VXR2</accession>
<name>A0AAW1VXR2_RUBAR</name>
<dbReference type="EMBL" id="JBEDUW010000007">
    <property type="protein sequence ID" value="KAK9912530.1"/>
    <property type="molecule type" value="Genomic_DNA"/>
</dbReference>
<comment type="caution">
    <text evidence="1">The sequence shown here is derived from an EMBL/GenBank/DDBJ whole genome shotgun (WGS) entry which is preliminary data.</text>
</comment>
<reference evidence="1 2" key="1">
    <citation type="journal article" date="2023" name="G3 (Bethesda)">
        <title>A chromosome-length genome assembly and annotation of blackberry (Rubus argutus, cv. 'Hillquist').</title>
        <authorList>
            <person name="Bruna T."/>
            <person name="Aryal R."/>
            <person name="Dudchenko O."/>
            <person name="Sargent D.J."/>
            <person name="Mead D."/>
            <person name="Buti M."/>
            <person name="Cavallini A."/>
            <person name="Hytonen T."/>
            <person name="Andres J."/>
            <person name="Pham M."/>
            <person name="Weisz D."/>
            <person name="Mascagni F."/>
            <person name="Usai G."/>
            <person name="Natali L."/>
            <person name="Bassil N."/>
            <person name="Fernandez G.E."/>
            <person name="Lomsadze A."/>
            <person name="Armour M."/>
            <person name="Olukolu B."/>
            <person name="Poorten T."/>
            <person name="Britton C."/>
            <person name="Davik J."/>
            <person name="Ashrafi H."/>
            <person name="Aiden E.L."/>
            <person name="Borodovsky M."/>
            <person name="Worthington M."/>
        </authorList>
    </citation>
    <scope>NUCLEOTIDE SEQUENCE [LARGE SCALE GENOMIC DNA]</scope>
    <source>
        <strain evidence="1">PI 553951</strain>
    </source>
</reference>
<organism evidence="1 2">
    <name type="scientific">Rubus argutus</name>
    <name type="common">Southern blackberry</name>
    <dbReference type="NCBI Taxonomy" id="59490"/>
    <lineage>
        <taxon>Eukaryota</taxon>
        <taxon>Viridiplantae</taxon>
        <taxon>Streptophyta</taxon>
        <taxon>Embryophyta</taxon>
        <taxon>Tracheophyta</taxon>
        <taxon>Spermatophyta</taxon>
        <taxon>Magnoliopsida</taxon>
        <taxon>eudicotyledons</taxon>
        <taxon>Gunneridae</taxon>
        <taxon>Pentapetalae</taxon>
        <taxon>rosids</taxon>
        <taxon>fabids</taxon>
        <taxon>Rosales</taxon>
        <taxon>Rosaceae</taxon>
        <taxon>Rosoideae</taxon>
        <taxon>Rosoideae incertae sedis</taxon>
        <taxon>Rubus</taxon>
    </lineage>
</organism>
<evidence type="ECO:0000313" key="1">
    <source>
        <dbReference type="EMBL" id="KAK9912530.1"/>
    </source>
</evidence>
<protein>
    <submittedName>
        <fullName evidence="1">Uncharacterized protein</fullName>
    </submittedName>
</protein>
<gene>
    <name evidence="1" type="ORF">M0R45_036392</name>
</gene>
<evidence type="ECO:0000313" key="2">
    <source>
        <dbReference type="Proteomes" id="UP001457282"/>
    </source>
</evidence>
<proteinExistence type="predicted"/>
<dbReference type="AlphaFoldDB" id="A0AAW1VXR2"/>
<keyword evidence="2" id="KW-1185">Reference proteome</keyword>
<sequence>MRMKTGLSGLICNRKMRVVGLDLQLEYEYGEDHVRVLPAVLGEAKPIRVGPMAEIGGEKLRCGFGHEQLENLIEFCCSVVVELRL</sequence>